<organism evidence="10 11">
    <name type="scientific">Cellulomonas carbonis T26</name>
    <dbReference type="NCBI Taxonomy" id="947969"/>
    <lineage>
        <taxon>Bacteria</taxon>
        <taxon>Bacillati</taxon>
        <taxon>Actinomycetota</taxon>
        <taxon>Actinomycetes</taxon>
        <taxon>Micrococcales</taxon>
        <taxon>Cellulomonadaceae</taxon>
        <taxon>Cellulomonas</taxon>
    </lineage>
</organism>
<dbReference type="AlphaFoldDB" id="A0A0A0BL58"/>
<evidence type="ECO:0000259" key="9">
    <source>
        <dbReference type="PROSITE" id="PS50928"/>
    </source>
</evidence>
<evidence type="ECO:0000256" key="5">
    <source>
        <dbReference type="ARBA" id="ARBA00022989"/>
    </source>
</evidence>
<feature type="transmembrane region" description="Helical" evidence="7">
    <location>
        <begin position="42"/>
        <end position="64"/>
    </location>
</feature>
<proteinExistence type="inferred from homology"/>
<dbReference type="Pfam" id="PF00528">
    <property type="entry name" value="BPD_transp_1"/>
    <property type="match status" value="1"/>
</dbReference>
<accession>A0A0A0BL58</accession>
<dbReference type="PANTHER" id="PTHR30151">
    <property type="entry name" value="ALKANE SULFONATE ABC TRANSPORTER-RELATED, MEMBRANE SUBUNIT"/>
    <property type="match status" value="1"/>
</dbReference>
<evidence type="ECO:0000256" key="4">
    <source>
        <dbReference type="ARBA" id="ARBA00022692"/>
    </source>
</evidence>
<dbReference type="InterPro" id="IPR035906">
    <property type="entry name" value="MetI-like_sf"/>
</dbReference>
<comment type="similarity">
    <text evidence="7">Belongs to the binding-protein-dependent transport system permease family.</text>
</comment>
<evidence type="ECO:0000313" key="10">
    <source>
        <dbReference type="EMBL" id="KGM09223.1"/>
    </source>
</evidence>
<dbReference type="EMBL" id="AXCY01000113">
    <property type="protein sequence ID" value="KGM09223.1"/>
    <property type="molecule type" value="Genomic_DNA"/>
</dbReference>
<dbReference type="Proteomes" id="UP000029839">
    <property type="component" value="Unassembled WGS sequence"/>
</dbReference>
<evidence type="ECO:0000256" key="8">
    <source>
        <dbReference type="SAM" id="MobiDB-lite"/>
    </source>
</evidence>
<dbReference type="InterPro" id="IPR000515">
    <property type="entry name" value="MetI-like"/>
</dbReference>
<feature type="transmembrane region" description="Helical" evidence="7">
    <location>
        <begin position="76"/>
        <end position="95"/>
    </location>
</feature>
<dbReference type="PANTHER" id="PTHR30151:SF0">
    <property type="entry name" value="ABC TRANSPORTER PERMEASE PROTEIN MJ0413-RELATED"/>
    <property type="match status" value="1"/>
</dbReference>
<reference evidence="10 11" key="1">
    <citation type="submission" date="2013-08" db="EMBL/GenBank/DDBJ databases">
        <title>Genome sequencing of Cellulomonas carbonis T26.</title>
        <authorList>
            <person name="Chen F."/>
            <person name="Li Y."/>
            <person name="Wang G."/>
        </authorList>
    </citation>
    <scope>NUCLEOTIDE SEQUENCE [LARGE SCALE GENOMIC DNA]</scope>
    <source>
        <strain evidence="10 11">T26</strain>
    </source>
</reference>
<keyword evidence="2 7" id="KW-0813">Transport</keyword>
<reference evidence="10 11" key="2">
    <citation type="journal article" date="2015" name="Stand. Genomic Sci.">
        <title>Draft genome sequence of Cellulomonas carbonis T26(T) and comparative analysis of six Cellulomonas genomes.</title>
        <authorList>
            <person name="Zhuang W."/>
            <person name="Zhang S."/>
            <person name="Xia X."/>
            <person name="Wang G."/>
        </authorList>
    </citation>
    <scope>NUCLEOTIDE SEQUENCE [LARGE SCALE GENOMIC DNA]</scope>
    <source>
        <strain evidence="10 11">T26</strain>
    </source>
</reference>
<dbReference type="Gene3D" id="1.10.3720.10">
    <property type="entry name" value="MetI-like"/>
    <property type="match status" value="1"/>
</dbReference>
<sequence length="249" mass="25579">MWQVASLVVGHALLLASPVDVVARLGVLATTGEFWLTVAHTLARVAVGFGLGVVVGTAGAAVASTSRVVDALTAPLMSAIRSVPVVGIVVLLLLWADSARLAAVVSFLMVLPIVWTSVREGVRQRDRALLEVAEVFRVPLVRRLAAVDLPAVLPHLAAACSIGIGLAWKSGVAAEVIGMPDGSVGEQMQQARVLLSSADLLAWTVVVVVAARVSELAVRALLRRVGGARTPGSRPGDPGSPAPRTGGGP</sequence>
<dbReference type="GO" id="GO:0055085">
    <property type="term" value="P:transmembrane transport"/>
    <property type="evidence" value="ECO:0007669"/>
    <property type="project" value="InterPro"/>
</dbReference>
<evidence type="ECO:0000313" key="11">
    <source>
        <dbReference type="Proteomes" id="UP000029839"/>
    </source>
</evidence>
<feature type="domain" description="ABC transmembrane type-1" evidence="9">
    <location>
        <begin position="34"/>
        <end position="218"/>
    </location>
</feature>
<dbReference type="SUPFAM" id="SSF161098">
    <property type="entry name" value="MetI-like"/>
    <property type="match status" value="1"/>
</dbReference>
<keyword evidence="3" id="KW-1003">Cell membrane</keyword>
<name>A0A0A0BL58_9CELL</name>
<keyword evidence="6 7" id="KW-0472">Membrane</keyword>
<evidence type="ECO:0000256" key="2">
    <source>
        <dbReference type="ARBA" id="ARBA00022448"/>
    </source>
</evidence>
<keyword evidence="5 7" id="KW-1133">Transmembrane helix</keyword>
<keyword evidence="11" id="KW-1185">Reference proteome</keyword>
<feature type="transmembrane region" description="Helical" evidence="7">
    <location>
        <begin position="101"/>
        <end position="118"/>
    </location>
</feature>
<dbReference type="CDD" id="cd06261">
    <property type="entry name" value="TM_PBP2"/>
    <property type="match status" value="1"/>
</dbReference>
<protein>
    <submittedName>
        <fullName evidence="10">Nitrate ABC transporter permease</fullName>
    </submittedName>
</protein>
<feature type="region of interest" description="Disordered" evidence="8">
    <location>
        <begin position="227"/>
        <end position="249"/>
    </location>
</feature>
<evidence type="ECO:0000256" key="6">
    <source>
        <dbReference type="ARBA" id="ARBA00023136"/>
    </source>
</evidence>
<evidence type="ECO:0000256" key="7">
    <source>
        <dbReference type="RuleBase" id="RU363032"/>
    </source>
</evidence>
<keyword evidence="4 7" id="KW-0812">Transmembrane</keyword>
<evidence type="ECO:0000256" key="1">
    <source>
        <dbReference type="ARBA" id="ARBA00004651"/>
    </source>
</evidence>
<dbReference type="PROSITE" id="PS50928">
    <property type="entry name" value="ABC_TM1"/>
    <property type="match status" value="1"/>
</dbReference>
<dbReference type="GO" id="GO:0005886">
    <property type="term" value="C:plasma membrane"/>
    <property type="evidence" value="ECO:0007669"/>
    <property type="project" value="UniProtKB-SubCell"/>
</dbReference>
<comment type="subcellular location">
    <subcellularLocation>
        <location evidence="1 7">Cell membrane</location>
        <topology evidence="1 7">Multi-pass membrane protein</topology>
    </subcellularLocation>
</comment>
<evidence type="ECO:0000256" key="3">
    <source>
        <dbReference type="ARBA" id="ARBA00022475"/>
    </source>
</evidence>
<gene>
    <name evidence="10" type="ORF">N868_03765</name>
</gene>
<comment type="caution">
    <text evidence="10">The sequence shown here is derived from an EMBL/GenBank/DDBJ whole genome shotgun (WGS) entry which is preliminary data.</text>
</comment>